<reference evidence="1" key="1">
    <citation type="submission" date="2018-02" db="EMBL/GenBank/DDBJ databases">
        <title>Rhizophora mucronata_Transcriptome.</title>
        <authorList>
            <person name="Meera S.P."/>
            <person name="Sreeshan A."/>
            <person name="Augustine A."/>
        </authorList>
    </citation>
    <scope>NUCLEOTIDE SEQUENCE</scope>
    <source>
        <tissue evidence="1">Leaf</tissue>
    </source>
</reference>
<dbReference type="EMBL" id="GGEC01048106">
    <property type="protein sequence ID" value="MBX28590.1"/>
    <property type="molecule type" value="Transcribed_RNA"/>
</dbReference>
<dbReference type="AlphaFoldDB" id="A0A2P2MED0"/>
<name>A0A2P2MED0_RHIMU</name>
<accession>A0A2P2MED0</accession>
<evidence type="ECO:0000313" key="1">
    <source>
        <dbReference type="EMBL" id="MBX28590.1"/>
    </source>
</evidence>
<organism evidence="1">
    <name type="scientific">Rhizophora mucronata</name>
    <name type="common">Asiatic mangrove</name>
    <dbReference type="NCBI Taxonomy" id="61149"/>
    <lineage>
        <taxon>Eukaryota</taxon>
        <taxon>Viridiplantae</taxon>
        <taxon>Streptophyta</taxon>
        <taxon>Embryophyta</taxon>
        <taxon>Tracheophyta</taxon>
        <taxon>Spermatophyta</taxon>
        <taxon>Magnoliopsida</taxon>
        <taxon>eudicotyledons</taxon>
        <taxon>Gunneridae</taxon>
        <taxon>Pentapetalae</taxon>
        <taxon>rosids</taxon>
        <taxon>fabids</taxon>
        <taxon>Malpighiales</taxon>
        <taxon>Rhizophoraceae</taxon>
        <taxon>Rhizophora</taxon>
    </lineage>
</organism>
<proteinExistence type="predicted"/>
<protein>
    <submittedName>
        <fullName evidence="1">Uncharacterized protein MANES_06G174700</fullName>
    </submittedName>
</protein>
<sequence length="17" mass="1909">MTILLVQSHPILESTKV</sequence>